<keyword evidence="1" id="KW-1133">Transmembrane helix</keyword>
<protein>
    <submittedName>
        <fullName evidence="2">LamG domain-containing protein</fullName>
    </submittedName>
</protein>
<evidence type="ECO:0000313" key="3">
    <source>
        <dbReference type="Proteomes" id="UP001155241"/>
    </source>
</evidence>
<evidence type="ECO:0000313" key="2">
    <source>
        <dbReference type="EMBL" id="MCO6043676.1"/>
    </source>
</evidence>
<dbReference type="Gene3D" id="2.60.120.200">
    <property type="match status" value="1"/>
</dbReference>
<dbReference type="RefSeq" id="WP_252851783.1">
    <property type="nucleotide sequence ID" value="NZ_JAMXLR010000026.1"/>
</dbReference>
<accession>A0A9X2JFG6</accession>
<dbReference type="EMBL" id="JAMXLR010000026">
    <property type="protein sequence ID" value="MCO6043676.1"/>
    <property type="molecule type" value="Genomic_DNA"/>
</dbReference>
<evidence type="ECO:0000256" key="1">
    <source>
        <dbReference type="SAM" id="Phobius"/>
    </source>
</evidence>
<dbReference type="AlphaFoldDB" id="A0A9X2JFG6"/>
<sequence>MDEANADNELFLLVELTMTGRADQGQIDRLGWLLERDKEAREKYARAWMLDVDLRQVLHSGVDPALQQVEECLVCVPPDTDEILGRVEVGSMRRMQQKILSPSFQLGAAVLVLVGLVGYLLGRGPEGTHSQQPVASATDPNMDLRRGRDLADSPLQSGALRIRLTKASRCVWGHSSEDSRTLLASGVERGESLELLEGFATFSLVADRWQASVQIEGPAAMVVTSDELPALRHGQMLVDIKSSTEPLSIDLPYAEVHLMPGSEVGVVAFGSLCEVHVFRGVASLKSLWNMQSIGGGSADGAFVVPEGSSLAMEARNGNVVSTTESTANRGMFDAAEFMKGGQLVVTKKYVDQVVDANPVAYWRFEEAVDGVVNNTMRDRFALLVHGGLKLDGLTGNRYVNFRLDENADHQRFLYTAEPISPALQGDYSVEFWMNPSHHQTSTLLALVVPEAGRQEPQTTWEGIRISEHGLLIEIGGFSGDRGIMQPRKLRYVHRNPPGTGGGTSTFSTKTYAVREWQHVVCEKEGDRMRAYLNGKLCSEATDSTKLPPELVVVIGQISDARFERSFYGQIDEFAIYNRALREDEIRSHYQAAQFIDHSPLFGAPTSLRPNLEL</sequence>
<dbReference type="InterPro" id="IPR013320">
    <property type="entry name" value="ConA-like_dom_sf"/>
</dbReference>
<feature type="transmembrane region" description="Helical" evidence="1">
    <location>
        <begin position="99"/>
        <end position="121"/>
    </location>
</feature>
<comment type="caution">
    <text evidence="2">The sequence shown here is derived from an EMBL/GenBank/DDBJ whole genome shotgun (WGS) entry which is preliminary data.</text>
</comment>
<keyword evidence="1" id="KW-0812">Transmembrane</keyword>
<reference evidence="2" key="1">
    <citation type="submission" date="2022-06" db="EMBL/GenBank/DDBJ databases">
        <title>Aeoliella straminimaris, a novel planctomycete from sediments.</title>
        <authorList>
            <person name="Vitorino I.R."/>
            <person name="Lage O.M."/>
        </authorList>
    </citation>
    <scope>NUCLEOTIDE SEQUENCE</scope>
    <source>
        <strain evidence="2">ICT_H6.2</strain>
    </source>
</reference>
<proteinExistence type="predicted"/>
<gene>
    <name evidence="2" type="ORF">NG895_07130</name>
</gene>
<dbReference type="Proteomes" id="UP001155241">
    <property type="component" value="Unassembled WGS sequence"/>
</dbReference>
<dbReference type="Pfam" id="PF13385">
    <property type="entry name" value="Laminin_G_3"/>
    <property type="match status" value="1"/>
</dbReference>
<keyword evidence="1" id="KW-0472">Membrane</keyword>
<dbReference type="SUPFAM" id="SSF49899">
    <property type="entry name" value="Concanavalin A-like lectins/glucanases"/>
    <property type="match status" value="1"/>
</dbReference>
<name>A0A9X2JFG6_9BACT</name>
<keyword evidence="3" id="KW-1185">Reference proteome</keyword>
<organism evidence="2 3">
    <name type="scientific">Aeoliella straminimaris</name>
    <dbReference type="NCBI Taxonomy" id="2954799"/>
    <lineage>
        <taxon>Bacteria</taxon>
        <taxon>Pseudomonadati</taxon>
        <taxon>Planctomycetota</taxon>
        <taxon>Planctomycetia</taxon>
        <taxon>Pirellulales</taxon>
        <taxon>Lacipirellulaceae</taxon>
        <taxon>Aeoliella</taxon>
    </lineage>
</organism>